<reference evidence="2" key="2">
    <citation type="submission" date="2025-09" db="UniProtKB">
        <authorList>
            <consortium name="Ensembl"/>
        </authorList>
    </citation>
    <scope>IDENTIFICATION</scope>
</reference>
<dbReference type="Gene3D" id="6.10.140.140">
    <property type="match status" value="1"/>
</dbReference>
<evidence type="ECO:0000313" key="3">
    <source>
        <dbReference type="Proteomes" id="UP000694421"/>
    </source>
</evidence>
<dbReference type="SUPFAM" id="SSF109640">
    <property type="entry name" value="KRAB domain (Kruppel-associated box)"/>
    <property type="match status" value="1"/>
</dbReference>
<keyword evidence="3" id="KW-1185">Reference proteome</keyword>
<sequence length="147" mass="16826">MELDITNFLFFHQRSMTFEEVAVYFTKEEWALLDRGQKTLYKEVMLENYGMVASLGVLLLPKPKLICWLEEEELGDKCTTEEESLEGTILKELGVLECLMLLRMGGGRILGRLLGFTGSVFDSVLAFQSQTQVWKLFSLSWKLVSLS</sequence>
<evidence type="ECO:0000313" key="2">
    <source>
        <dbReference type="Ensembl" id="ENSSMRP00000025426.1"/>
    </source>
</evidence>
<name>A0A8D0E324_SALMN</name>
<dbReference type="PANTHER" id="PTHR23232">
    <property type="entry name" value="KRAB DOMAIN C2H2 ZINC FINGER"/>
    <property type="match status" value="1"/>
</dbReference>
<dbReference type="PANTHER" id="PTHR23232:SF156">
    <property type="entry name" value="KRAB DOMAIN-CONTAINING PROTEIN"/>
    <property type="match status" value="1"/>
</dbReference>
<dbReference type="AlphaFoldDB" id="A0A8D0E324"/>
<accession>A0A8D0E324</accession>
<dbReference type="PROSITE" id="PS50805">
    <property type="entry name" value="KRAB"/>
    <property type="match status" value="1"/>
</dbReference>
<proteinExistence type="predicted"/>
<feature type="domain" description="KRAB" evidence="1">
    <location>
        <begin position="16"/>
        <end position="88"/>
    </location>
</feature>
<organism evidence="2 3">
    <name type="scientific">Salvator merianae</name>
    <name type="common">Argentine black and white tegu</name>
    <name type="synonym">Tupinambis merianae</name>
    <dbReference type="NCBI Taxonomy" id="96440"/>
    <lineage>
        <taxon>Eukaryota</taxon>
        <taxon>Metazoa</taxon>
        <taxon>Chordata</taxon>
        <taxon>Craniata</taxon>
        <taxon>Vertebrata</taxon>
        <taxon>Euteleostomi</taxon>
        <taxon>Lepidosauria</taxon>
        <taxon>Squamata</taxon>
        <taxon>Bifurcata</taxon>
        <taxon>Unidentata</taxon>
        <taxon>Episquamata</taxon>
        <taxon>Laterata</taxon>
        <taxon>Teiioidea</taxon>
        <taxon>Teiidae</taxon>
        <taxon>Salvator</taxon>
    </lineage>
</organism>
<evidence type="ECO:0000259" key="1">
    <source>
        <dbReference type="PROSITE" id="PS50805"/>
    </source>
</evidence>
<dbReference type="InterPro" id="IPR036051">
    <property type="entry name" value="KRAB_dom_sf"/>
</dbReference>
<dbReference type="GO" id="GO:0006355">
    <property type="term" value="P:regulation of DNA-templated transcription"/>
    <property type="evidence" value="ECO:0007669"/>
    <property type="project" value="InterPro"/>
</dbReference>
<dbReference type="Pfam" id="PF01352">
    <property type="entry name" value="KRAB"/>
    <property type="match status" value="1"/>
</dbReference>
<protein>
    <recommendedName>
        <fullName evidence="1">KRAB domain-containing protein</fullName>
    </recommendedName>
</protein>
<dbReference type="SMART" id="SM00349">
    <property type="entry name" value="KRAB"/>
    <property type="match status" value="1"/>
</dbReference>
<dbReference type="CDD" id="cd07765">
    <property type="entry name" value="KRAB_A-box"/>
    <property type="match status" value="1"/>
</dbReference>
<dbReference type="InterPro" id="IPR001909">
    <property type="entry name" value="KRAB"/>
</dbReference>
<dbReference type="InterPro" id="IPR050169">
    <property type="entry name" value="Krueppel_C2H2_ZnF"/>
</dbReference>
<dbReference type="GeneTree" id="ENSGT01150000286941"/>
<reference evidence="2" key="1">
    <citation type="submission" date="2025-08" db="UniProtKB">
        <authorList>
            <consortium name="Ensembl"/>
        </authorList>
    </citation>
    <scope>IDENTIFICATION</scope>
</reference>
<dbReference type="Ensembl" id="ENSSMRT00000029772.1">
    <property type="protein sequence ID" value="ENSSMRP00000025426.1"/>
    <property type="gene ID" value="ENSSMRG00000019661.1"/>
</dbReference>
<dbReference type="Proteomes" id="UP000694421">
    <property type="component" value="Unplaced"/>
</dbReference>